<evidence type="ECO:0000259" key="5">
    <source>
        <dbReference type="Pfam" id="PF24630"/>
    </source>
</evidence>
<feature type="compositionally biased region" description="Basic and acidic residues" evidence="2">
    <location>
        <begin position="557"/>
        <end position="574"/>
    </location>
</feature>
<dbReference type="InterPro" id="IPR056242">
    <property type="entry name" value="PIN_TASOR"/>
</dbReference>
<feature type="region of interest" description="Disordered" evidence="2">
    <location>
        <begin position="757"/>
        <end position="783"/>
    </location>
</feature>
<feature type="compositionally biased region" description="Low complexity" evidence="2">
    <location>
        <begin position="915"/>
        <end position="927"/>
    </location>
</feature>
<feature type="domain" description="TASOR alpha/beta" evidence="4">
    <location>
        <begin position="1011"/>
        <end position="1108"/>
    </location>
</feature>
<evidence type="ECO:0000259" key="4">
    <source>
        <dbReference type="Pfam" id="PF23314"/>
    </source>
</evidence>
<dbReference type="GO" id="GO:0003682">
    <property type="term" value="F:chromatin binding"/>
    <property type="evidence" value="ECO:0007669"/>
    <property type="project" value="TreeGrafter"/>
</dbReference>
<dbReference type="GO" id="GO:0045814">
    <property type="term" value="P:negative regulation of gene expression, epigenetic"/>
    <property type="evidence" value="ECO:0007669"/>
    <property type="project" value="InterPro"/>
</dbReference>
<dbReference type="PANTHER" id="PTHR16207">
    <property type="entry name" value="SET DOMAIN-CONTAINING PROTEIN"/>
    <property type="match status" value="1"/>
</dbReference>
<feature type="region of interest" description="Disordered" evidence="2">
    <location>
        <begin position="607"/>
        <end position="652"/>
    </location>
</feature>
<evidence type="ECO:0000256" key="1">
    <source>
        <dbReference type="ARBA" id="ARBA00008058"/>
    </source>
</evidence>
<evidence type="ECO:0000313" key="7">
    <source>
        <dbReference type="Proteomes" id="UP000261380"/>
    </source>
</evidence>
<dbReference type="STRING" id="32473.ENSXCOP00000000310"/>
<name>A0A3B5KR02_9TELE</name>
<proteinExistence type="inferred from homology"/>
<dbReference type="Proteomes" id="UP000261380">
    <property type="component" value="Unplaced"/>
</dbReference>
<feature type="domain" description="TASOR PIN" evidence="5">
    <location>
        <begin position="1112"/>
        <end position="1253"/>
    </location>
</feature>
<dbReference type="Pfam" id="PF23314">
    <property type="entry name" value="TASOR_alpha-beta"/>
    <property type="match status" value="1"/>
</dbReference>
<feature type="compositionally biased region" description="Pro residues" evidence="2">
    <location>
        <begin position="888"/>
        <end position="900"/>
    </location>
</feature>
<dbReference type="Pfam" id="PF12509">
    <property type="entry name" value="DUF3715"/>
    <property type="match status" value="1"/>
</dbReference>
<feature type="compositionally biased region" description="Polar residues" evidence="2">
    <location>
        <begin position="575"/>
        <end position="587"/>
    </location>
</feature>
<dbReference type="PANTHER" id="PTHR16207:SF1">
    <property type="entry name" value="PROTEIN TASOR"/>
    <property type="match status" value="1"/>
</dbReference>
<feature type="compositionally biased region" description="Basic and acidic residues" evidence="2">
    <location>
        <begin position="611"/>
        <end position="620"/>
    </location>
</feature>
<keyword evidence="7" id="KW-1185">Reference proteome</keyword>
<dbReference type="AlphaFoldDB" id="A0A3B5KR02"/>
<dbReference type="Pfam" id="PF24630">
    <property type="entry name" value="PIN_TASOR"/>
    <property type="match status" value="1"/>
</dbReference>
<dbReference type="GO" id="GO:0000792">
    <property type="term" value="C:heterochromatin"/>
    <property type="evidence" value="ECO:0007669"/>
    <property type="project" value="TreeGrafter"/>
</dbReference>
<evidence type="ECO:0000256" key="2">
    <source>
        <dbReference type="SAM" id="MobiDB-lite"/>
    </source>
</evidence>
<dbReference type="InterPro" id="IPR022188">
    <property type="entry name" value="TASOR_DUF3715"/>
</dbReference>
<reference evidence="6" key="1">
    <citation type="submission" date="2025-08" db="UniProtKB">
        <authorList>
            <consortium name="Ensembl"/>
        </authorList>
    </citation>
    <scope>IDENTIFICATION</scope>
</reference>
<feature type="compositionally biased region" description="Polar residues" evidence="2">
    <location>
        <begin position="930"/>
        <end position="949"/>
    </location>
</feature>
<protein>
    <submittedName>
        <fullName evidence="6">Uncharacterized protein</fullName>
    </submittedName>
</protein>
<feature type="region of interest" description="Disordered" evidence="2">
    <location>
        <begin position="888"/>
        <end position="976"/>
    </location>
</feature>
<dbReference type="GO" id="GO:0097355">
    <property type="term" value="P:protein localization to heterochromatin"/>
    <property type="evidence" value="ECO:0007669"/>
    <property type="project" value="TreeGrafter"/>
</dbReference>
<accession>A0A3B5KR02</accession>
<comment type="similarity">
    <text evidence="1">Belongs to the TASOR family.</text>
</comment>
<sequence length="1277" mass="141747">LPSARCPKMALNPKAAGKADSECAETGEPLPEGGEADKNSAATSATANQNGDQPGCRDGVMPIQEAPERRRSMLADARSSSRSPLPAQRSSEELPRKNFQIPRKTRERKGLYQFLPPDSREFEDLVKIISSFYLDASSRGSFSYCKARLIHNELLEKEFIEKRREMKQEGRTDQELAESYCFLFPDKSKLQWICEKGLSVGHCRITTLGNSSVGIYLSKYSDLLQINPLEVGSFGDMIIFKVMRGRIKHIHENIPKNAIELSPKFDCHLSKSANRVTSLLSYRAFELTQQYFFEFAFDEIKPRPRHVCPYAVVSFQYKGKEVAASPMTAHRYVILQEMVTLPVNVLCRREKLEMNQGMQLDQVKRKIPPFLFSWDTYSISREVMKCGMSCSLFEVVEGKGKTTSGSLAALINKLERDRMVRCLSVTQSATDPDIRSSVAASRLLEPEPLTVEPQPAFLSTVDPFIPALHYALFKLRPNPGKELSLGVERQATDYLTRIESGTVRPFILPDYKNSFDERASPLSVPRPKFNMDGVLRSYVHNSANYFLPLGKKVSLERLPQEKVPPESAKRRQDVTHSNGKARLSQSEYDQDKMKQLLKLIQLHKKNLVQEPGKDQEKDGSWDANNLKRKFEGDTGGGMNKHQRTDHLSNGEPNNLTAVMESMGIYDTDLRNRSNTNAATANETQRLLKILLATLNKAMAQSSMTVLANHGESSSSSGMMESILSDSAPAVQIETVPQTNYTEVSFSQLIESPLCSHADKPLPLAESKPEPEAAPPAETSQEPKMPAALEVKHSAAALVGDEVPFLPSISLDTILNQEIHSLASDIRDLMQTRHISYASQLPSRLSLRHCWQPSSCFSDYVVPHVLPVSVEGHVEVLCEKMDKLIPAPPASPKVTALPPPVTTSSLTTPPPTAVQASKAKAELSASKADSGKTSCVSNETTSVKAKTEASSPDLGGGLYSPSHATADSPESNAQSASAALDGGSTLLSGSLIGQLKPEVFTSLVEIFKDVTKNTVKFYIYSGEEGEDGTICKEIKEYLKSLGNSECSPQTFLENSGSLDKLLIIIRNEDIAAHVHKIPALVSLKKLPSVSFAGVDSLDDVKNHTYNELFVSGGFMVSDEFVLNPDLITQDRLQGLLKFLEEQSTPEHPWQWKVHCKSQKKLKELGRLNANAMGLLNLLTTYQKKHLVEFLPYHECDTQSRQAPDLECLIKLQAQHTQQRHLIFLTERPFEMFLQYSRNGIVIASIDDVMSGFHSLIGSINQNELPTPPSTGEYHQQEH</sequence>
<organism evidence="6 7">
    <name type="scientific">Xiphophorus couchianus</name>
    <name type="common">Monterrey platyfish</name>
    <dbReference type="NCBI Taxonomy" id="32473"/>
    <lineage>
        <taxon>Eukaryota</taxon>
        <taxon>Metazoa</taxon>
        <taxon>Chordata</taxon>
        <taxon>Craniata</taxon>
        <taxon>Vertebrata</taxon>
        <taxon>Euteleostomi</taxon>
        <taxon>Actinopterygii</taxon>
        <taxon>Neopterygii</taxon>
        <taxon>Teleostei</taxon>
        <taxon>Neoteleostei</taxon>
        <taxon>Acanthomorphata</taxon>
        <taxon>Ovalentaria</taxon>
        <taxon>Atherinomorphae</taxon>
        <taxon>Cyprinodontiformes</taxon>
        <taxon>Poeciliidae</taxon>
        <taxon>Poeciliinae</taxon>
        <taxon>Xiphophorus</taxon>
    </lineage>
</organism>
<reference evidence="6" key="2">
    <citation type="submission" date="2025-09" db="UniProtKB">
        <authorList>
            <consortium name="Ensembl"/>
        </authorList>
    </citation>
    <scope>IDENTIFICATION</scope>
</reference>
<dbReference type="GeneTree" id="ENSGT00530000063735"/>
<dbReference type="Ensembl" id="ENSXCOT00000000317.1">
    <property type="protein sequence ID" value="ENSXCOP00000000310.1"/>
    <property type="gene ID" value="ENSXCOG00000000199.1"/>
</dbReference>
<feature type="compositionally biased region" description="Polar residues" evidence="2">
    <location>
        <begin position="961"/>
        <end position="973"/>
    </location>
</feature>
<dbReference type="InterPro" id="IPR056243">
    <property type="entry name" value="TASOR_ab_dom"/>
</dbReference>
<dbReference type="InterPro" id="IPR046432">
    <property type="entry name" value="TASOR"/>
</dbReference>
<evidence type="ECO:0000313" key="6">
    <source>
        <dbReference type="Ensembl" id="ENSXCOP00000000310.1"/>
    </source>
</evidence>
<evidence type="ECO:0000259" key="3">
    <source>
        <dbReference type="Pfam" id="PF12509"/>
    </source>
</evidence>
<feature type="region of interest" description="Disordered" evidence="2">
    <location>
        <begin position="557"/>
        <end position="588"/>
    </location>
</feature>
<feature type="domain" description="TASOR pseudo-PARP" evidence="3">
    <location>
        <begin position="165"/>
        <end position="309"/>
    </location>
</feature>
<feature type="region of interest" description="Disordered" evidence="2">
    <location>
        <begin position="1"/>
        <end position="98"/>
    </location>
</feature>
<dbReference type="GO" id="GO:0005654">
    <property type="term" value="C:nucleoplasm"/>
    <property type="evidence" value="ECO:0007669"/>
    <property type="project" value="TreeGrafter"/>
</dbReference>
<feature type="compositionally biased region" description="Low complexity" evidence="2">
    <location>
        <begin position="39"/>
        <end position="48"/>
    </location>
</feature>